<sequence length="126" mass="13417">MVHLDGKPLTDASIRFHSDSIGSAAFPLNESGEFKSRFPIRVGEYLVAVDYGVERMPGGPLSGDLAKVPEHFWSLNDSGLTATVSGDSENVYTFDIDSSAKAPAGFRPKKKKSAPPPAAPPGIEDK</sequence>
<dbReference type="Proteomes" id="UP000237819">
    <property type="component" value="Unassembled WGS sequence"/>
</dbReference>
<protein>
    <recommendedName>
        <fullName evidence="4">Carboxypeptidase regulatory-like domain-containing protein</fullName>
    </recommendedName>
</protein>
<evidence type="ECO:0008006" key="4">
    <source>
        <dbReference type="Google" id="ProtNLM"/>
    </source>
</evidence>
<reference evidence="2 3" key="1">
    <citation type="submission" date="2018-02" db="EMBL/GenBank/DDBJ databases">
        <title>Comparative genomes isolates from brazilian mangrove.</title>
        <authorList>
            <person name="Araujo J.E."/>
            <person name="Taketani R.G."/>
            <person name="Silva M.C.P."/>
            <person name="Loureco M.V."/>
            <person name="Andreote F.D."/>
        </authorList>
    </citation>
    <scope>NUCLEOTIDE SEQUENCE [LARGE SCALE GENOMIC DNA]</scope>
    <source>
        <strain evidence="2 3">Nap-Phe MGV</strain>
    </source>
</reference>
<proteinExistence type="predicted"/>
<dbReference type="EMBL" id="PUHZ01000010">
    <property type="protein sequence ID" value="PQO46201.1"/>
    <property type="molecule type" value="Genomic_DNA"/>
</dbReference>
<name>A0A2S8GPC3_9BACT</name>
<gene>
    <name evidence="2" type="ORF">C5Y93_09440</name>
</gene>
<evidence type="ECO:0000313" key="3">
    <source>
        <dbReference type="Proteomes" id="UP000237819"/>
    </source>
</evidence>
<feature type="region of interest" description="Disordered" evidence="1">
    <location>
        <begin position="101"/>
        <end position="126"/>
    </location>
</feature>
<accession>A0A2S8GPC3</accession>
<evidence type="ECO:0000256" key="1">
    <source>
        <dbReference type="SAM" id="MobiDB-lite"/>
    </source>
</evidence>
<dbReference type="AlphaFoldDB" id="A0A2S8GPC3"/>
<evidence type="ECO:0000313" key="2">
    <source>
        <dbReference type="EMBL" id="PQO46201.1"/>
    </source>
</evidence>
<comment type="caution">
    <text evidence="2">The sequence shown here is derived from an EMBL/GenBank/DDBJ whole genome shotgun (WGS) entry which is preliminary data.</text>
</comment>
<organism evidence="2 3">
    <name type="scientific">Blastopirellula marina</name>
    <dbReference type="NCBI Taxonomy" id="124"/>
    <lineage>
        <taxon>Bacteria</taxon>
        <taxon>Pseudomonadati</taxon>
        <taxon>Planctomycetota</taxon>
        <taxon>Planctomycetia</taxon>
        <taxon>Pirellulales</taxon>
        <taxon>Pirellulaceae</taxon>
        <taxon>Blastopirellula</taxon>
    </lineage>
</organism>